<feature type="binding site" evidence="7">
    <location>
        <position position="141"/>
    </location>
    <ligand>
        <name>[2Fe-2S] cluster</name>
        <dbReference type="ChEBI" id="CHEBI:190135"/>
    </ligand>
</feature>
<keyword evidence="3 7" id="KW-0479">Metal-binding</keyword>
<evidence type="ECO:0000256" key="7">
    <source>
        <dbReference type="PIRSR" id="PIRSR000216-1"/>
    </source>
</evidence>
<dbReference type="CDD" id="cd03081">
    <property type="entry name" value="TRX_Fd_NuoE_FDH_gamma"/>
    <property type="match status" value="1"/>
</dbReference>
<dbReference type="GO" id="GO:0051537">
    <property type="term" value="F:2 iron, 2 sulfur cluster binding"/>
    <property type="evidence" value="ECO:0007669"/>
    <property type="project" value="UniProtKB-KW"/>
</dbReference>
<comment type="caution">
    <text evidence="8">The sequence shown here is derived from an EMBL/GenBank/DDBJ whole genome shotgun (WGS) entry which is preliminary data.</text>
</comment>
<evidence type="ECO:0000313" key="9">
    <source>
        <dbReference type="Proteomes" id="UP000477083"/>
    </source>
</evidence>
<feature type="binding site" evidence="7">
    <location>
        <position position="137"/>
    </location>
    <ligand>
        <name>[2Fe-2S] cluster</name>
        <dbReference type="ChEBI" id="CHEBI:190135"/>
    </ligand>
</feature>
<organism evidence="8 9">
    <name type="scientific">Frigidibacter albus</name>
    <dbReference type="NCBI Taxonomy" id="1465486"/>
    <lineage>
        <taxon>Bacteria</taxon>
        <taxon>Pseudomonadati</taxon>
        <taxon>Pseudomonadota</taxon>
        <taxon>Alphaproteobacteria</taxon>
        <taxon>Rhodobacterales</taxon>
        <taxon>Paracoccaceae</taxon>
        <taxon>Frigidibacter</taxon>
    </lineage>
</organism>
<dbReference type="InterPro" id="IPR041921">
    <property type="entry name" value="NuoE_N"/>
</dbReference>
<dbReference type="InterPro" id="IPR036249">
    <property type="entry name" value="Thioredoxin-like_sf"/>
</dbReference>
<feature type="binding site" evidence="7">
    <location>
        <position position="101"/>
    </location>
    <ligand>
        <name>[2Fe-2S] cluster</name>
        <dbReference type="ChEBI" id="CHEBI:190135"/>
    </ligand>
</feature>
<dbReference type="PANTHER" id="PTHR43342:SF1">
    <property type="entry name" value="BIFURCATING [FEFE] HYDROGENASE GAMMA SUBUNIT"/>
    <property type="match status" value="1"/>
</dbReference>
<name>A0A6L8VL27_9RHOB</name>
<evidence type="ECO:0000256" key="4">
    <source>
        <dbReference type="ARBA" id="ARBA00023004"/>
    </source>
</evidence>
<dbReference type="Proteomes" id="UP000477083">
    <property type="component" value="Unassembled WGS sequence"/>
</dbReference>
<dbReference type="InterPro" id="IPR002023">
    <property type="entry name" value="NuoE-like"/>
</dbReference>
<dbReference type="EMBL" id="WWNR01000009">
    <property type="protein sequence ID" value="MZQ90272.1"/>
    <property type="molecule type" value="Genomic_DNA"/>
</dbReference>
<protein>
    <submittedName>
        <fullName evidence="8">Formate dehydrogenase subunit gamma</fullName>
    </submittedName>
</protein>
<accession>A0A6L8VL27</accession>
<evidence type="ECO:0000256" key="2">
    <source>
        <dbReference type="ARBA" id="ARBA00022714"/>
    </source>
</evidence>
<comment type="similarity">
    <text evidence="1">Belongs to the complex I 24 kDa subunit family.</text>
</comment>
<dbReference type="AlphaFoldDB" id="A0A6L8VL27"/>
<dbReference type="GO" id="GO:0016491">
    <property type="term" value="F:oxidoreductase activity"/>
    <property type="evidence" value="ECO:0007669"/>
    <property type="project" value="InterPro"/>
</dbReference>
<dbReference type="OrthoDB" id="9807941at2"/>
<comment type="cofactor">
    <cofactor evidence="6">
        <name>[2Fe-2S] cluster</name>
        <dbReference type="ChEBI" id="CHEBI:190135"/>
    </cofactor>
</comment>
<dbReference type="InterPro" id="IPR028431">
    <property type="entry name" value="NADP_DH_HndA-like"/>
</dbReference>
<dbReference type="Pfam" id="PF01257">
    <property type="entry name" value="2Fe-2S_thioredx"/>
    <property type="match status" value="1"/>
</dbReference>
<gene>
    <name evidence="8" type="ORF">GS660_14345</name>
</gene>
<keyword evidence="5 7" id="KW-0411">Iron-sulfur</keyword>
<comment type="cofactor">
    <cofactor evidence="7">
        <name>[2Fe-2S] cluster</name>
        <dbReference type="ChEBI" id="CHEBI:190135"/>
    </cofactor>
    <text evidence="7">Binds 1 [2Fe-2S] cluster.</text>
</comment>
<dbReference type="GO" id="GO:0046872">
    <property type="term" value="F:metal ion binding"/>
    <property type="evidence" value="ECO:0007669"/>
    <property type="project" value="UniProtKB-KW"/>
</dbReference>
<dbReference type="PIRSF" id="PIRSF000216">
    <property type="entry name" value="NADH_DH_24kDa"/>
    <property type="match status" value="1"/>
</dbReference>
<evidence type="ECO:0000256" key="1">
    <source>
        <dbReference type="ARBA" id="ARBA00010643"/>
    </source>
</evidence>
<dbReference type="Gene3D" id="3.40.30.10">
    <property type="entry name" value="Glutaredoxin"/>
    <property type="match status" value="1"/>
</dbReference>
<proteinExistence type="inferred from homology"/>
<evidence type="ECO:0000256" key="5">
    <source>
        <dbReference type="ARBA" id="ARBA00023014"/>
    </source>
</evidence>
<dbReference type="PANTHER" id="PTHR43342">
    <property type="entry name" value="NADH-QUINONE OXIDOREDUCTASE, E SUBUNIT"/>
    <property type="match status" value="1"/>
</dbReference>
<keyword evidence="4 7" id="KW-0408">Iron</keyword>
<evidence type="ECO:0000256" key="6">
    <source>
        <dbReference type="ARBA" id="ARBA00034078"/>
    </source>
</evidence>
<dbReference type="SUPFAM" id="SSF52833">
    <property type="entry name" value="Thioredoxin-like"/>
    <property type="match status" value="1"/>
</dbReference>
<evidence type="ECO:0000256" key="3">
    <source>
        <dbReference type="ARBA" id="ARBA00022723"/>
    </source>
</evidence>
<evidence type="ECO:0000313" key="8">
    <source>
        <dbReference type="EMBL" id="MZQ90272.1"/>
    </source>
</evidence>
<reference evidence="8 9" key="1">
    <citation type="submission" date="2020-01" db="EMBL/GenBank/DDBJ databases">
        <title>Frigidibacter albus SP32T (=CGMCC 1.13995T).</title>
        <authorList>
            <person name="Liao X."/>
        </authorList>
    </citation>
    <scope>NUCLEOTIDE SEQUENCE [LARGE SCALE GENOMIC DNA]</scope>
    <source>
        <strain evidence="8 9">SP32</strain>
    </source>
</reference>
<keyword evidence="9" id="KW-1185">Reference proteome</keyword>
<keyword evidence="2 7" id="KW-0001">2Fe-2S</keyword>
<dbReference type="NCBIfam" id="NF004638">
    <property type="entry name" value="PRK05988.1"/>
    <property type="match status" value="1"/>
</dbReference>
<feature type="binding site" evidence="7">
    <location>
        <position position="96"/>
    </location>
    <ligand>
        <name>[2Fe-2S] cluster</name>
        <dbReference type="ChEBI" id="CHEBI:190135"/>
    </ligand>
</feature>
<dbReference type="Gene3D" id="1.10.10.1590">
    <property type="entry name" value="NADH-quinone oxidoreductase subunit E"/>
    <property type="match status" value="1"/>
</dbReference>
<sequence length="171" mass="17878">MTALKRQDATGTEAILAPQAAQHSRIADLIAEHSALEGPMLPILHAVQAEYGHVPAEALPQIAEALNISRAEAQGVMSFYHDFRDHPAGRHVLKICRAEACQAMGSEALAAAAKARLGVDWHGTTPNGALTLEPVFCLGLCACAPAAMLDGQVIGRVDAARLDEIATEAGA</sequence>